<keyword evidence="3" id="KW-1185">Reference proteome</keyword>
<evidence type="ECO:0000313" key="3">
    <source>
        <dbReference type="Proteomes" id="UP000003963"/>
    </source>
</evidence>
<gene>
    <name evidence="2" type="ORF">SSOG_04084</name>
</gene>
<dbReference type="AlphaFoldDB" id="D9WUD5"/>
<evidence type="ECO:0000313" key="2">
    <source>
        <dbReference type="EMBL" id="EFL24370.1"/>
    </source>
</evidence>
<feature type="signal peptide" evidence="1">
    <location>
        <begin position="1"/>
        <end position="29"/>
    </location>
</feature>
<protein>
    <recommendedName>
        <fullName evidence="4">Polymorphic outer membrane protein</fullName>
    </recommendedName>
</protein>
<evidence type="ECO:0008006" key="4">
    <source>
        <dbReference type="Google" id="ProtNLM"/>
    </source>
</evidence>
<dbReference type="SUPFAM" id="SSF51126">
    <property type="entry name" value="Pectin lyase-like"/>
    <property type="match status" value="1"/>
</dbReference>
<proteinExistence type="predicted"/>
<dbReference type="InterPro" id="IPR011050">
    <property type="entry name" value="Pectin_lyase_fold/virulence"/>
</dbReference>
<evidence type="ECO:0000256" key="1">
    <source>
        <dbReference type="SAM" id="SignalP"/>
    </source>
</evidence>
<keyword evidence="1" id="KW-0732">Signal</keyword>
<name>D9WUD5_9ACTN</name>
<sequence length="360" mass="33884">MRLVTTIRGTLPVMVLALLAWGAAAPASAEGGATRAGGDDASLATVPCGDAAALVAAVGQVAASGGTVSLAPGCVYTLTSVAATGANGPDGLPIITGGVTITGTGATIVRSASAPDFRIAEVASGGSLTVSGVTLSGGRAADGAGILDAGALRLQRSAVTTSVASGTGGGVEVAPGAAATFSLSHLSGNSANDGGGVHVGTGASLTANSSTFSDNTADSTGGAIANWGNSTLSAVTLETNHATNFEGGGIWTSIGSMTFNGGRIIGNTAGSNGAGIANFGSALHLQATVVSGNIATLNGGGLFSHAGNTQIIGTNVTGNTANGGQGGGIFSDGGSVSLMATNVIGNNPNNCVPALAGCSG</sequence>
<dbReference type="HOGENOM" id="CLU_769290_0_0_11"/>
<accession>D9WUD5</accession>
<reference evidence="2 3" key="1">
    <citation type="submission" date="2009-02" db="EMBL/GenBank/DDBJ databases">
        <title>Annotation of Streptomyces hygroscopicus strain ATCC 53653.</title>
        <authorList>
            <consortium name="The Broad Institute Genome Sequencing Platform"/>
            <consortium name="Broad Institute Microbial Sequencing Center"/>
            <person name="Fischbach M."/>
            <person name="Godfrey P."/>
            <person name="Ward D."/>
            <person name="Young S."/>
            <person name="Zeng Q."/>
            <person name="Koehrsen M."/>
            <person name="Alvarado L."/>
            <person name="Berlin A.M."/>
            <person name="Bochicchio J."/>
            <person name="Borenstein D."/>
            <person name="Chapman S.B."/>
            <person name="Chen Z."/>
            <person name="Engels R."/>
            <person name="Freedman E."/>
            <person name="Gellesch M."/>
            <person name="Goldberg J."/>
            <person name="Griggs A."/>
            <person name="Gujja S."/>
            <person name="Heilman E.R."/>
            <person name="Heiman D.I."/>
            <person name="Hepburn T.A."/>
            <person name="Howarth C."/>
            <person name="Jen D."/>
            <person name="Larson L."/>
            <person name="Lewis B."/>
            <person name="Mehta T."/>
            <person name="Park D."/>
            <person name="Pearson M."/>
            <person name="Richards J."/>
            <person name="Roberts A."/>
            <person name="Saif S."/>
            <person name="Shea T.D."/>
            <person name="Shenoy N."/>
            <person name="Sisk P."/>
            <person name="Stolte C."/>
            <person name="Sykes S.N."/>
            <person name="Thomson T."/>
            <person name="Walk T."/>
            <person name="White J."/>
            <person name="Yandava C."/>
            <person name="Straight P."/>
            <person name="Clardy J."/>
            <person name="Hung D."/>
            <person name="Kolter R."/>
            <person name="Mekalanos J."/>
            <person name="Walker S."/>
            <person name="Walsh C.T."/>
            <person name="Wieland-Brown L.C."/>
            <person name="Haas B."/>
            <person name="Nusbaum C."/>
            <person name="Birren B."/>
        </authorList>
    </citation>
    <scope>NUCLEOTIDE SEQUENCE [LARGE SCALE GENOMIC DNA]</scope>
    <source>
        <strain evidence="2 3">ATCC 53653</strain>
    </source>
</reference>
<dbReference type="OrthoDB" id="3403180at2"/>
<dbReference type="EMBL" id="GG657754">
    <property type="protein sequence ID" value="EFL24370.1"/>
    <property type="molecule type" value="Genomic_DNA"/>
</dbReference>
<organism evidence="2 3">
    <name type="scientific">Streptomyces himastatinicus ATCC 53653</name>
    <dbReference type="NCBI Taxonomy" id="457427"/>
    <lineage>
        <taxon>Bacteria</taxon>
        <taxon>Bacillati</taxon>
        <taxon>Actinomycetota</taxon>
        <taxon>Actinomycetes</taxon>
        <taxon>Kitasatosporales</taxon>
        <taxon>Streptomycetaceae</taxon>
        <taxon>Streptomyces</taxon>
        <taxon>Streptomyces violaceusniger group</taxon>
    </lineage>
</organism>
<dbReference type="Proteomes" id="UP000003963">
    <property type="component" value="Unassembled WGS sequence"/>
</dbReference>
<feature type="chain" id="PRO_5003131533" description="Polymorphic outer membrane protein" evidence="1">
    <location>
        <begin position="30"/>
        <end position="360"/>
    </location>
</feature>